<dbReference type="EMBL" id="JANPWB010000005">
    <property type="protein sequence ID" value="KAJ1185105.1"/>
    <property type="molecule type" value="Genomic_DNA"/>
</dbReference>
<accession>A0AAV7U8A6</accession>
<organism evidence="1 2">
    <name type="scientific">Pleurodeles waltl</name>
    <name type="common">Iberian ribbed newt</name>
    <dbReference type="NCBI Taxonomy" id="8319"/>
    <lineage>
        <taxon>Eukaryota</taxon>
        <taxon>Metazoa</taxon>
        <taxon>Chordata</taxon>
        <taxon>Craniata</taxon>
        <taxon>Vertebrata</taxon>
        <taxon>Euteleostomi</taxon>
        <taxon>Amphibia</taxon>
        <taxon>Batrachia</taxon>
        <taxon>Caudata</taxon>
        <taxon>Salamandroidea</taxon>
        <taxon>Salamandridae</taxon>
        <taxon>Pleurodelinae</taxon>
        <taxon>Pleurodeles</taxon>
    </lineage>
</organism>
<proteinExistence type="predicted"/>
<gene>
    <name evidence="1" type="ORF">NDU88_001900</name>
</gene>
<dbReference type="AlphaFoldDB" id="A0AAV7U8A6"/>
<sequence>MQRRQGRACFGIFQLSLTRGSQGEFAATAMAFGSSEADTLRANYKSLQRRRSSIHQSRGGLPRAVNHGGGWSGWQWPWPRATPGTAKPALDPAVLSDRLIVRHRMPSCKQTERGSCQYPV</sequence>
<keyword evidence="2" id="KW-1185">Reference proteome</keyword>
<comment type="caution">
    <text evidence="1">The sequence shown here is derived from an EMBL/GenBank/DDBJ whole genome shotgun (WGS) entry which is preliminary data.</text>
</comment>
<evidence type="ECO:0000313" key="1">
    <source>
        <dbReference type="EMBL" id="KAJ1185105.1"/>
    </source>
</evidence>
<evidence type="ECO:0000313" key="2">
    <source>
        <dbReference type="Proteomes" id="UP001066276"/>
    </source>
</evidence>
<reference evidence="1" key="1">
    <citation type="journal article" date="2022" name="bioRxiv">
        <title>Sequencing and chromosome-scale assembly of the giantPleurodeles waltlgenome.</title>
        <authorList>
            <person name="Brown T."/>
            <person name="Elewa A."/>
            <person name="Iarovenko S."/>
            <person name="Subramanian E."/>
            <person name="Araus A.J."/>
            <person name="Petzold A."/>
            <person name="Susuki M."/>
            <person name="Suzuki K.-i.T."/>
            <person name="Hayashi T."/>
            <person name="Toyoda A."/>
            <person name="Oliveira C."/>
            <person name="Osipova E."/>
            <person name="Leigh N.D."/>
            <person name="Simon A."/>
            <person name="Yun M.H."/>
        </authorList>
    </citation>
    <scope>NUCLEOTIDE SEQUENCE</scope>
    <source>
        <strain evidence="1">20211129_DDA</strain>
        <tissue evidence="1">Liver</tissue>
    </source>
</reference>
<name>A0AAV7U8A6_PLEWA</name>
<dbReference type="Proteomes" id="UP001066276">
    <property type="component" value="Chromosome 3_1"/>
</dbReference>
<protein>
    <submittedName>
        <fullName evidence="1">Uncharacterized protein</fullName>
    </submittedName>
</protein>